<evidence type="ECO:0000313" key="8">
    <source>
        <dbReference type="Proteomes" id="UP000599179"/>
    </source>
</evidence>
<organism evidence="7 8">
    <name type="scientific">Psychroflexus planctonicus</name>
    <dbReference type="NCBI Taxonomy" id="1526575"/>
    <lineage>
        <taxon>Bacteria</taxon>
        <taxon>Pseudomonadati</taxon>
        <taxon>Bacteroidota</taxon>
        <taxon>Flavobacteriia</taxon>
        <taxon>Flavobacteriales</taxon>
        <taxon>Flavobacteriaceae</taxon>
        <taxon>Psychroflexus</taxon>
    </lineage>
</organism>
<accession>A0ABQ1SHH5</accession>
<proteinExistence type="inferred from homology"/>
<evidence type="ECO:0000256" key="2">
    <source>
        <dbReference type="ARBA" id="ARBA00022670"/>
    </source>
</evidence>
<dbReference type="Pfam" id="PF18962">
    <property type="entry name" value="Por_Secre_tail"/>
    <property type="match status" value="1"/>
</dbReference>
<dbReference type="PANTHER" id="PTHR36175:SF1">
    <property type="entry name" value="CYANOPHYCINASE"/>
    <property type="match status" value="1"/>
</dbReference>
<dbReference type="CDD" id="cd03145">
    <property type="entry name" value="GAT1_cyanophycinase"/>
    <property type="match status" value="1"/>
</dbReference>
<comment type="similarity">
    <text evidence="1">Belongs to the peptidase S51 family.</text>
</comment>
<evidence type="ECO:0000256" key="4">
    <source>
        <dbReference type="ARBA" id="ARBA00022801"/>
    </source>
</evidence>
<keyword evidence="5" id="KW-0720">Serine protease</keyword>
<dbReference type="RefSeq" id="WP_188457992.1">
    <property type="nucleotide sequence ID" value="NZ_BMGM01000004.1"/>
</dbReference>
<keyword evidence="8" id="KW-1185">Reference proteome</keyword>
<dbReference type="Gene3D" id="3.40.50.880">
    <property type="match status" value="1"/>
</dbReference>
<keyword evidence="4" id="KW-0378">Hydrolase</keyword>
<evidence type="ECO:0000256" key="1">
    <source>
        <dbReference type="ARBA" id="ARBA00006534"/>
    </source>
</evidence>
<dbReference type="EMBL" id="BMGM01000004">
    <property type="protein sequence ID" value="GGE31491.1"/>
    <property type="molecule type" value="Genomic_DNA"/>
</dbReference>
<protein>
    <recommendedName>
        <fullName evidence="6">Secretion system C-terminal sorting domain-containing protein</fullName>
    </recommendedName>
</protein>
<keyword evidence="2" id="KW-0645">Protease</keyword>
<dbReference type="PANTHER" id="PTHR36175">
    <property type="entry name" value="CYANOPHYCINASE"/>
    <property type="match status" value="1"/>
</dbReference>
<dbReference type="InterPro" id="IPR026444">
    <property type="entry name" value="Secre_tail"/>
</dbReference>
<dbReference type="NCBIfam" id="TIGR04183">
    <property type="entry name" value="Por_Secre_tail"/>
    <property type="match status" value="1"/>
</dbReference>
<sequence>MFRNLFILIFLCLSWLGLSQDYESYVIGNTTDVDTQPNFGICLMGGAQEDDNAMQWFLNRADGGDVVVIRTSGSDAYNNYFFNELGVTINSVETLVINNEDGSIDPYVLDKVANAEAIWFAGGNQATYVNYFKDNAFMDLLNAHVNVKQAPIGGTSAGMAIMSEFYFDAINGSVTSVDALNDPFHNSVSIGQGSFLDFPFLENTITDTHYDNPDRKGRHIAFLSRIVDETGERAFGIAAEEFVGICIDQDGEASVFGEFPNFDDFAYFIQVNCVEDFIPEQFSADTPLTWNLNNEAIKAYKIPGTATGNNSFDVYDWESGNGGSWEHWWVENGNLETEIGTAIDCESLNTVDFENKKVHIYPNPFTHRLYVDFPDELIVTSVTIFDLNGRKYLFSKKVDSSILQVEDLQTGIYFLQLQTNQGVITEKLIKN</sequence>
<dbReference type="SUPFAM" id="SSF52317">
    <property type="entry name" value="Class I glutamine amidotransferase-like"/>
    <property type="match status" value="1"/>
</dbReference>
<feature type="domain" description="Secretion system C-terminal sorting" evidence="6">
    <location>
        <begin position="360"/>
        <end position="429"/>
    </location>
</feature>
<evidence type="ECO:0000259" key="6">
    <source>
        <dbReference type="Pfam" id="PF18962"/>
    </source>
</evidence>
<evidence type="ECO:0000313" key="7">
    <source>
        <dbReference type="EMBL" id="GGE31491.1"/>
    </source>
</evidence>
<evidence type="ECO:0000256" key="5">
    <source>
        <dbReference type="ARBA" id="ARBA00022825"/>
    </source>
</evidence>
<dbReference type="Pfam" id="PF03575">
    <property type="entry name" value="Peptidase_S51"/>
    <property type="match status" value="1"/>
</dbReference>
<dbReference type="Proteomes" id="UP000599179">
    <property type="component" value="Unassembled WGS sequence"/>
</dbReference>
<comment type="caution">
    <text evidence="7">The sequence shown here is derived from an EMBL/GenBank/DDBJ whole genome shotgun (WGS) entry which is preliminary data.</text>
</comment>
<gene>
    <name evidence="7" type="ORF">GCM10010832_09850</name>
</gene>
<name>A0ABQ1SHH5_9FLAO</name>
<dbReference type="InterPro" id="IPR029062">
    <property type="entry name" value="Class_I_gatase-like"/>
</dbReference>
<keyword evidence="3" id="KW-0732">Signal</keyword>
<dbReference type="InterPro" id="IPR005320">
    <property type="entry name" value="Peptidase_S51"/>
</dbReference>
<evidence type="ECO:0000256" key="3">
    <source>
        <dbReference type="ARBA" id="ARBA00022729"/>
    </source>
</evidence>
<reference evidence="8" key="1">
    <citation type="journal article" date="2019" name="Int. J. Syst. Evol. Microbiol.">
        <title>The Global Catalogue of Microorganisms (GCM) 10K type strain sequencing project: providing services to taxonomists for standard genome sequencing and annotation.</title>
        <authorList>
            <consortium name="The Broad Institute Genomics Platform"/>
            <consortium name="The Broad Institute Genome Sequencing Center for Infectious Disease"/>
            <person name="Wu L."/>
            <person name="Ma J."/>
        </authorList>
    </citation>
    <scope>NUCLEOTIDE SEQUENCE [LARGE SCALE GENOMIC DNA]</scope>
    <source>
        <strain evidence="8">CGMCC 1.12931</strain>
    </source>
</reference>